<keyword evidence="10 11" id="KW-0472">Membrane</keyword>
<gene>
    <name evidence="14" type="ORF">C7K25_08570</name>
</gene>
<dbReference type="PANTHER" id="PTHR45436">
    <property type="entry name" value="SENSOR HISTIDINE KINASE YKOH"/>
    <property type="match status" value="1"/>
</dbReference>
<dbReference type="SUPFAM" id="SSF158472">
    <property type="entry name" value="HAMP domain-like"/>
    <property type="match status" value="1"/>
</dbReference>
<evidence type="ECO:0000256" key="11">
    <source>
        <dbReference type="SAM" id="Phobius"/>
    </source>
</evidence>
<keyword evidence="6 11" id="KW-0812">Transmembrane</keyword>
<dbReference type="Pfam" id="PF02518">
    <property type="entry name" value="HATPase_c"/>
    <property type="match status" value="1"/>
</dbReference>
<feature type="domain" description="Histidine kinase" evidence="12">
    <location>
        <begin position="267"/>
        <end position="480"/>
    </location>
</feature>
<protein>
    <recommendedName>
        <fullName evidence="3">histidine kinase</fullName>
        <ecNumber evidence="3">2.7.13.3</ecNumber>
    </recommendedName>
</protein>
<dbReference type="Pfam" id="PF00512">
    <property type="entry name" value="HisKA"/>
    <property type="match status" value="1"/>
</dbReference>
<evidence type="ECO:0000256" key="9">
    <source>
        <dbReference type="ARBA" id="ARBA00023012"/>
    </source>
</evidence>
<feature type="domain" description="HAMP" evidence="13">
    <location>
        <begin position="207"/>
        <end position="259"/>
    </location>
</feature>
<evidence type="ECO:0000313" key="15">
    <source>
        <dbReference type="Proteomes" id="UP001170379"/>
    </source>
</evidence>
<keyword evidence="4" id="KW-0597">Phosphoprotein</keyword>
<dbReference type="PRINTS" id="PR00344">
    <property type="entry name" value="BCTRLSENSOR"/>
</dbReference>
<name>A0ABT7C8A9_9MICO</name>
<dbReference type="CDD" id="cd00082">
    <property type="entry name" value="HisKA"/>
    <property type="match status" value="1"/>
</dbReference>
<dbReference type="InterPro" id="IPR005467">
    <property type="entry name" value="His_kinase_dom"/>
</dbReference>
<dbReference type="InterPro" id="IPR003594">
    <property type="entry name" value="HATPase_dom"/>
</dbReference>
<dbReference type="InterPro" id="IPR003661">
    <property type="entry name" value="HisK_dim/P_dom"/>
</dbReference>
<dbReference type="InterPro" id="IPR004358">
    <property type="entry name" value="Sig_transdc_His_kin-like_C"/>
</dbReference>
<dbReference type="Gene3D" id="6.10.340.10">
    <property type="match status" value="1"/>
</dbReference>
<dbReference type="CDD" id="cd00075">
    <property type="entry name" value="HATPase"/>
    <property type="match status" value="1"/>
</dbReference>
<dbReference type="SUPFAM" id="SSF47384">
    <property type="entry name" value="Homodimeric domain of signal transducing histidine kinase"/>
    <property type="match status" value="1"/>
</dbReference>
<dbReference type="Gene3D" id="3.30.565.10">
    <property type="entry name" value="Histidine kinase-like ATPase, C-terminal domain"/>
    <property type="match status" value="1"/>
</dbReference>
<dbReference type="InterPro" id="IPR036097">
    <property type="entry name" value="HisK_dim/P_sf"/>
</dbReference>
<dbReference type="SUPFAM" id="SSF55874">
    <property type="entry name" value="ATPase domain of HSP90 chaperone/DNA topoisomerase II/histidine kinase"/>
    <property type="match status" value="1"/>
</dbReference>
<dbReference type="CDD" id="cd06225">
    <property type="entry name" value="HAMP"/>
    <property type="match status" value="1"/>
</dbReference>
<feature type="transmembrane region" description="Helical" evidence="11">
    <location>
        <begin position="184"/>
        <end position="206"/>
    </location>
</feature>
<dbReference type="EMBL" id="PXVD01000012">
    <property type="protein sequence ID" value="MDJ1371420.1"/>
    <property type="molecule type" value="Genomic_DNA"/>
</dbReference>
<dbReference type="PROSITE" id="PS50885">
    <property type="entry name" value="HAMP"/>
    <property type="match status" value="1"/>
</dbReference>
<comment type="subcellular location">
    <subcellularLocation>
        <location evidence="2">Cell membrane</location>
    </subcellularLocation>
</comment>
<evidence type="ECO:0000256" key="3">
    <source>
        <dbReference type="ARBA" id="ARBA00012438"/>
    </source>
</evidence>
<evidence type="ECO:0000256" key="8">
    <source>
        <dbReference type="ARBA" id="ARBA00022989"/>
    </source>
</evidence>
<evidence type="ECO:0000256" key="2">
    <source>
        <dbReference type="ARBA" id="ARBA00004236"/>
    </source>
</evidence>
<keyword evidence="7 14" id="KW-0418">Kinase</keyword>
<comment type="catalytic activity">
    <reaction evidence="1">
        <text>ATP + protein L-histidine = ADP + protein N-phospho-L-histidine.</text>
        <dbReference type="EC" id="2.7.13.3"/>
    </reaction>
</comment>
<evidence type="ECO:0000256" key="10">
    <source>
        <dbReference type="ARBA" id="ARBA00023136"/>
    </source>
</evidence>
<reference evidence="14" key="1">
    <citation type="submission" date="2018-03" db="EMBL/GenBank/DDBJ databases">
        <authorList>
            <person name="Nunes O.C."/>
            <person name="Lopes A.R."/>
            <person name="Froufe H."/>
            <person name="Munoz-Merida A."/>
            <person name="Barroso C."/>
            <person name="Egas C."/>
        </authorList>
    </citation>
    <scope>NUCLEOTIDE SEQUENCE</scope>
    <source>
        <strain evidence="14">ON4</strain>
    </source>
</reference>
<evidence type="ECO:0000256" key="4">
    <source>
        <dbReference type="ARBA" id="ARBA00022553"/>
    </source>
</evidence>
<keyword evidence="9" id="KW-0902">Two-component regulatory system</keyword>
<dbReference type="Pfam" id="PF00672">
    <property type="entry name" value="HAMP"/>
    <property type="match status" value="1"/>
</dbReference>
<accession>A0ABT7C8A9</accession>
<dbReference type="Proteomes" id="UP001170379">
    <property type="component" value="Unassembled WGS sequence"/>
</dbReference>
<dbReference type="EC" id="2.7.13.3" evidence="3"/>
<dbReference type="SMART" id="SM00387">
    <property type="entry name" value="HATPase_c"/>
    <property type="match status" value="1"/>
</dbReference>
<comment type="caution">
    <text evidence="14">The sequence shown here is derived from an EMBL/GenBank/DDBJ whole genome shotgun (WGS) entry which is preliminary data.</text>
</comment>
<evidence type="ECO:0000256" key="6">
    <source>
        <dbReference type="ARBA" id="ARBA00022692"/>
    </source>
</evidence>
<keyword evidence="8 11" id="KW-1133">Transmembrane helix</keyword>
<dbReference type="Gene3D" id="1.10.287.130">
    <property type="match status" value="1"/>
</dbReference>
<dbReference type="SMART" id="SM00304">
    <property type="entry name" value="HAMP"/>
    <property type="match status" value="1"/>
</dbReference>
<proteinExistence type="predicted"/>
<organism evidence="14 15">
    <name type="scientific">Gulosibacter molinativorax</name>
    <dbReference type="NCBI Taxonomy" id="256821"/>
    <lineage>
        <taxon>Bacteria</taxon>
        <taxon>Bacillati</taxon>
        <taxon>Actinomycetota</taxon>
        <taxon>Actinomycetes</taxon>
        <taxon>Micrococcales</taxon>
        <taxon>Microbacteriaceae</taxon>
        <taxon>Gulosibacter</taxon>
    </lineage>
</organism>
<evidence type="ECO:0000259" key="13">
    <source>
        <dbReference type="PROSITE" id="PS50885"/>
    </source>
</evidence>
<evidence type="ECO:0000259" key="12">
    <source>
        <dbReference type="PROSITE" id="PS50109"/>
    </source>
</evidence>
<dbReference type="InterPro" id="IPR003660">
    <property type="entry name" value="HAMP_dom"/>
</dbReference>
<keyword evidence="15" id="KW-1185">Reference proteome</keyword>
<dbReference type="SMART" id="SM00388">
    <property type="entry name" value="HisKA"/>
    <property type="match status" value="1"/>
</dbReference>
<dbReference type="InterPro" id="IPR036890">
    <property type="entry name" value="HATPase_C_sf"/>
</dbReference>
<sequence>MRPRWRSLAVRNRIVITLVVLALFAVAVSGLVSYLLQRSAIQNRIDTSLRGSVEEVRILATEGVDPRTGEPFTESDGVVFTAMIRHWPGAHESMLGLNSHGITFRANEIVPLRLEDDGQLVAQLMEYVEPEDFQQDVLIQTFNTSEATYRAALIPVILEGDPAPSLIVFATNYSTALAELDSIFVTYTLTGLGVIAIVALIGSVMIGRQLAPLRQLQATASQISDEHLDRRVPVTSEDDIADISRTFNEMLDRIQAAFRSQRQLLDDVGHELRTPITIVQGNLELMNAKDAADVEQVREISLDELDRVNRLVEDLMTLAKAGRPDFVKTAPTDIDALTREVLEKATHLGDREWTIAGTAQVVHDLDSQRITQAWLQLANNAVKYSDAGSKIVLGSRVRKSKARGPLLELWIHDNGIGIAEEDRARIFERFGRGGNSTRAEGSGLGLNIVTEIVRAHGGSVAVDSTLGFGSTFTMSFPLAEA</sequence>
<dbReference type="GO" id="GO:0016301">
    <property type="term" value="F:kinase activity"/>
    <property type="evidence" value="ECO:0007669"/>
    <property type="project" value="UniProtKB-KW"/>
</dbReference>
<evidence type="ECO:0000256" key="5">
    <source>
        <dbReference type="ARBA" id="ARBA00022679"/>
    </source>
</evidence>
<keyword evidence="5" id="KW-0808">Transferase</keyword>
<dbReference type="InterPro" id="IPR050428">
    <property type="entry name" value="TCS_sensor_his_kinase"/>
</dbReference>
<dbReference type="PROSITE" id="PS50109">
    <property type="entry name" value="HIS_KIN"/>
    <property type="match status" value="1"/>
</dbReference>
<evidence type="ECO:0000256" key="1">
    <source>
        <dbReference type="ARBA" id="ARBA00000085"/>
    </source>
</evidence>
<reference evidence="14" key="2">
    <citation type="journal article" date="2022" name="Sci. Rep.">
        <title>In silico prediction of the enzymes involved in the degradation of the herbicide molinate by Gulosibacter molinativorax ON4T.</title>
        <authorList>
            <person name="Lopes A.R."/>
            <person name="Bunin E."/>
            <person name="Viana A.T."/>
            <person name="Froufe H."/>
            <person name="Munoz-Merida A."/>
            <person name="Pinho D."/>
            <person name="Figueiredo J."/>
            <person name="Barroso C."/>
            <person name="Vaz-Moreira I."/>
            <person name="Bellanger X."/>
            <person name="Egas C."/>
            <person name="Nunes O.C."/>
        </authorList>
    </citation>
    <scope>NUCLEOTIDE SEQUENCE</scope>
    <source>
        <strain evidence="14">ON4</strain>
    </source>
</reference>
<dbReference type="PANTHER" id="PTHR45436:SF5">
    <property type="entry name" value="SENSOR HISTIDINE KINASE TRCS"/>
    <property type="match status" value="1"/>
</dbReference>
<evidence type="ECO:0000313" key="14">
    <source>
        <dbReference type="EMBL" id="MDJ1371420.1"/>
    </source>
</evidence>
<evidence type="ECO:0000256" key="7">
    <source>
        <dbReference type="ARBA" id="ARBA00022777"/>
    </source>
</evidence>